<keyword evidence="5" id="KW-0735">Signal-anchor</keyword>
<evidence type="ECO:0000256" key="2">
    <source>
        <dbReference type="ARBA" id="ARBA00007677"/>
    </source>
</evidence>
<keyword evidence="3" id="KW-0328">Glycosyltransferase</keyword>
<dbReference type="GO" id="GO:0016020">
    <property type="term" value="C:membrane"/>
    <property type="evidence" value="ECO:0007669"/>
    <property type="project" value="UniProtKB-SubCell"/>
</dbReference>
<dbReference type="Gene3D" id="3.90.550.10">
    <property type="entry name" value="Spore Coat Polysaccharide Biosynthesis Protein SpsA, Chain A"/>
    <property type="match status" value="1"/>
</dbReference>
<dbReference type="InterPro" id="IPR029044">
    <property type="entry name" value="Nucleotide-diphossugar_trans"/>
</dbReference>
<dbReference type="GO" id="GO:0006487">
    <property type="term" value="P:protein N-linked glycosylation"/>
    <property type="evidence" value="ECO:0007669"/>
    <property type="project" value="TreeGrafter"/>
</dbReference>
<evidence type="ECO:0000256" key="5">
    <source>
        <dbReference type="ARBA" id="ARBA00022968"/>
    </source>
</evidence>
<comment type="subcellular location">
    <subcellularLocation>
        <location evidence="1">Membrane</location>
        <topology evidence="1">Single-pass type II membrane protein</topology>
    </subcellularLocation>
</comment>
<gene>
    <name evidence="6" type="ORF">RI543_002850</name>
</gene>
<keyword evidence="5" id="KW-0812">Transmembrane</keyword>
<name>A0AAN7ZSF2_9SACH</name>
<dbReference type="GO" id="GO:0000032">
    <property type="term" value="P:cell wall mannoprotein biosynthetic process"/>
    <property type="evidence" value="ECO:0007669"/>
    <property type="project" value="TreeGrafter"/>
</dbReference>
<comment type="similarity">
    <text evidence="2">Belongs to the glycosyltransferase 15 family.</text>
</comment>
<organism evidence="6 7">
    <name type="scientific">Arxiozyma heterogenica</name>
    <dbReference type="NCBI Taxonomy" id="278026"/>
    <lineage>
        <taxon>Eukaryota</taxon>
        <taxon>Fungi</taxon>
        <taxon>Dikarya</taxon>
        <taxon>Ascomycota</taxon>
        <taxon>Saccharomycotina</taxon>
        <taxon>Saccharomycetes</taxon>
        <taxon>Saccharomycetales</taxon>
        <taxon>Saccharomycetaceae</taxon>
        <taxon>Arxiozyma</taxon>
    </lineage>
</organism>
<dbReference type="PANTHER" id="PTHR31121:SF8">
    <property type="entry name" value="GLYCOLIPID 2-ALPHA-MANNOSYLTRANSFERASE-RELATED"/>
    <property type="match status" value="1"/>
</dbReference>
<evidence type="ECO:0000313" key="7">
    <source>
        <dbReference type="Proteomes" id="UP001306508"/>
    </source>
</evidence>
<evidence type="ECO:0000256" key="4">
    <source>
        <dbReference type="ARBA" id="ARBA00022679"/>
    </source>
</evidence>
<dbReference type="GO" id="GO:0006493">
    <property type="term" value="P:protein O-linked glycosylation"/>
    <property type="evidence" value="ECO:0007669"/>
    <property type="project" value="TreeGrafter"/>
</dbReference>
<dbReference type="GO" id="GO:0000026">
    <property type="term" value="F:alpha-1,2-mannosyltransferase activity"/>
    <property type="evidence" value="ECO:0007669"/>
    <property type="project" value="TreeGrafter"/>
</dbReference>
<dbReference type="InterPro" id="IPR002685">
    <property type="entry name" value="Glyco_trans_15"/>
</dbReference>
<keyword evidence="7" id="KW-1185">Reference proteome</keyword>
<dbReference type="Pfam" id="PF01793">
    <property type="entry name" value="Glyco_transf_15"/>
    <property type="match status" value="1"/>
</dbReference>
<proteinExistence type="inferred from homology"/>
<dbReference type="SUPFAM" id="SSF53448">
    <property type="entry name" value="Nucleotide-diphospho-sugar transferases"/>
    <property type="match status" value="1"/>
</dbReference>
<evidence type="ECO:0000313" key="6">
    <source>
        <dbReference type="EMBL" id="KAK5779729.1"/>
    </source>
</evidence>
<dbReference type="Proteomes" id="UP001306508">
    <property type="component" value="Unassembled WGS sequence"/>
</dbReference>
<protein>
    <submittedName>
        <fullName evidence="6">Uncharacterized protein</fullName>
    </submittedName>
</protein>
<evidence type="ECO:0000256" key="3">
    <source>
        <dbReference type="ARBA" id="ARBA00022676"/>
    </source>
</evidence>
<reference evidence="7" key="1">
    <citation type="submission" date="2023-07" db="EMBL/GenBank/DDBJ databases">
        <title>A draft genome of Kazachstania heterogenica Y-27499.</title>
        <authorList>
            <person name="Donic C."/>
            <person name="Kralova J.S."/>
            <person name="Fidel L."/>
            <person name="Ben-Dor S."/>
            <person name="Jung S."/>
        </authorList>
    </citation>
    <scope>NUCLEOTIDE SEQUENCE [LARGE SCALE GENOMIC DNA]</scope>
    <source>
        <strain evidence="7">Y27499</strain>
    </source>
</reference>
<dbReference type="AlphaFoldDB" id="A0AAN7ZSF2"/>
<accession>A0AAN7ZSF2</accession>
<dbReference type="GO" id="GO:0005794">
    <property type="term" value="C:Golgi apparatus"/>
    <property type="evidence" value="ECO:0007669"/>
    <property type="project" value="TreeGrafter"/>
</dbReference>
<keyword evidence="4" id="KW-0808">Transferase</keyword>
<sequence>MPRTNSSGNKKYKNLTNEAYAHKHEHKYEYGYSQRHNNNNNNNNNKRILFDLRLLLRYIHVILDLLKRNKLKAIFISLIAIALALTLTSNSSFNNPSSISNADPRLKNYNNNNNYGMNDYNYDYNYAYDNKNDYDYDYNTNDYSDDDYDYYYHMDVSELDLSDYEINELYQQGLLISSQNTDVHDDMDGYYYNSYNNNDINSDDEDIFFEDNIVKVNRNITIDELKRRKENEINRKVAQRVKKWKDSWLKGHTSKEKIPSIQFEDTLEGSVAQSLARHGFKPKGSLVMYVSDSEINDIVKTIDSVQAHFNNWVQYPWILVSVDGKEFNNTEWVDRLKKYNIFRSNNTNTTSSIVSNESNSGKKTKIFLETVSDQFWAIPKWIDVGKLAQARNILRLEPHIESIEYKIWTRYFTGFLPLESFMSNYDWMWYIKPGTELFCDVDYDVFRYMQDSKKLIGLSGSRKVDNLPDFQYEKYYKFLNEKHKDIIRKTNLELFLLRKDSKENDKKLDKCELLVEGFSISNLNFWRSKVYQKYFEIIDKEGTIFHNAWTINKVQTLAITLLINEESFQFLDNLGFQNDDYSNCPIDDTVYDIYRCECDQGSDMTFVDSTCSRKFYDILGIPFPHNWERHSKNLRELKLKQ</sequence>
<dbReference type="EMBL" id="JAWIZZ010000046">
    <property type="protein sequence ID" value="KAK5779729.1"/>
    <property type="molecule type" value="Genomic_DNA"/>
</dbReference>
<comment type="caution">
    <text evidence="6">The sequence shown here is derived from an EMBL/GenBank/DDBJ whole genome shotgun (WGS) entry which is preliminary data.</text>
</comment>
<evidence type="ECO:0000256" key="1">
    <source>
        <dbReference type="ARBA" id="ARBA00004606"/>
    </source>
</evidence>
<dbReference type="PANTHER" id="PTHR31121">
    <property type="entry name" value="ALPHA-1,2 MANNOSYLTRANSFERASE KTR1"/>
    <property type="match status" value="1"/>
</dbReference>